<dbReference type="EMBL" id="JAUJWV010000001">
    <property type="protein sequence ID" value="MDN7242422.1"/>
    <property type="molecule type" value="Genomic_DNA"/>
</dbReference>
<gene>
    <name evidence="1" type="ORF">QWY14_11465</name>
</gene>
<sequence>MMALSVKKLRDPEITSCKMDLNKAELSIILARLQSQRVNKNLAMSSVLKSEYVNGN</sequence>
<accession>A0ABT8N460</accession>
<dbReference type="Proteomes" id="UP001172055">
    <property type="component" value="Unassembled WGS sequence"/>
</dbReference>
<reference evidence="1 2" key="1">
    <citation type="submission" date="2023-06" db="EMBL/GenBank/DDBJ databases">
        <title>Novel species in genus Planococcus.</title>
        <authorList>
            <person name="Ning S."/>
        </authorList>
    </citation>
    <scope>NUCLEOTIDE SEQUENCE [LARGE SCALE GENOMIC DNA]</scope>
    <source>
        <strain evidence="1 2">N028</strain>
    </source>
</reference>
<organism evidence="1 2">
    <name type="scientific">Planococcus shixiaomingii</name>
    <dbReference type="NCBI Taxonomy" id="3058393"/>
    <lineage>
        <taxon>Bacteria</taxon>
        <taxon>Bacillati</taxon>
        <taxon>Bacillota</taxon>
        <taxon>Bacilli</taxon>
        <taxon>Bacillales</taxon>
        <taxon>Caryophanaceae</taxon>
        <taxon>Planococcus</taxon>
    </lineage>
</organism>
<proteinExistence type="predicted"/>
<comment type="caution">
    <text evidence="1">The sequence shown here is derived from an EMBL/GenBank/DDBJ whole genome shotgun (WGS) entry which is preliminary data.</text>
</comment>
<evidence type="ECO:0000313" key="1">
    <source>
        <dbReference type="EMBL" id="MDN7242422.1"/>
    </source>
</evidence>
<name>A0ABT8N460_9BACL</name>
<protein>
    <submittedName>
        <fullName evidence="1">Uncharacterized protein</fullName>
    </submittedName>
</protein>
<evidence type="ECO:0000313" key="2">
    <source>
        <dbReference type="Proteomes" id="UP001172055"/>
    </source>
</evidence>
<keyword evidence="2" id="KW-1185">Reference proteome</keyword>